<dbReference type="AlphaFoldDB" id="A0A4T0FNL1"/>
<comment type="caution">
    <text evidence="2">The sequence shown here is derived from an EMBL/GenBank/DDBJ whole genome shotgun (WGS) entry which is preliminary data.</text>
</comment>
<dbReference type="OrthoDB" id="2290255at2759"/>
<gene>
    <name evidence="2" type="ORF">E3P99_01926</name>
</gene>
<evidence type="ECO:0000313" key="2">
    <source>
        <dbReference type="EMBL" id="TIA89780.1"/>
    </source>
</evidence>
<feature type="domain" description="DUF7721" evidence="1">
    <location>
        <begin position="31"/>
        <end position="115"/>
    </location>
</feature>
<dbReference type="Pfam" id="PF24845">
    <property type="entry name" value="DUF7721"/>
    <property type="match status" value="1"/>
</dbReference>
<dbReference type="EMBL" id="SPNW01000024">
    <property type="protein sequence ID" value="TIA89780.1"/>
    <property type="molecule type" value="Genomic_DNA"/>
</dbReference>
<dbReference type="Proteomes" id="UP000310189">
    <property type="component" value="Unassembled WGS sequence"/>
</dbReference>
<keyword evidence="3" id="KW-1185">Reference proteome</keyword>
<proteinExistence type="predicted"/>
<dbReference type="InterPro" id="IPR056138">
    <property type="entry name" value="DUF7721"/>
</dbReference>
<sequence length="194" mass="20281">MDLLKQGLEAYQNSGSNNSAENKENAHHGIDFESVIAMAKSEGGDHGSSQHSFMEKAVGLLNNNKHELEGDINEEESVQAHDKVFGGGDKDSASPKEHGIAYAMSLYKKHFEGGSNQTNESDSDLLGKVIHEATKLADEHLGGKSDDDKQSAVDAAALQFGKLIVKSKLSGGGLGGLIGGGNSGGLSSLASKFL</sequence>
<organism evidence="2 3">
    <name type="scientific">Wallemia hederae</name>
    <dbReference type="NCBI Taxonomy" id="1540922"/>
    <lineage>
        <taxon>Eukaryota</taxon>
        <taxon>Fungi</taxon>
        <taxon>Dikarya</taxon>
        <taxon>Basidiomycota</taxon>
        <taxon>Wallemiomycotina</taxon>
        <taxon>Wallemiomycetes</taxon>
        <taxon>Wallemiales</taxon>
        <taxon>Wallemiaceae</taxon>
        <taxon>Wallemia</taxon>
    </lineage>
</organism>
<reference evidence="2 3" key="1">
    <citation type="submission" date="2019-03" db="EMBL/GenBank/DDBJ databases">
        <title>Sequencing 23 genomes of Wallemia ichthyophaga.</title>
        <authorList>
            <person name="Gostincar C."/>
        </authorList>
    </citation>
    <scope>NUCLEOTIDE SEQUENCE [LARGE SCALE GENOMIC DNA]</scope>
    <source>
        <strain evidence="2 3">EXF-5753</strain>
    </source>
</reference>
<evidence type="ECO:0000259" key="1">
    <source>
        <dbReference type="Pfam" id="PF24845"/>
    </source>
</evidence>
<dbReference type="PANTHER" id="PTHR39477:SF1">
    <property type="entry name" value="BETA-FLANKING PROTEIN"/>
    <property type="match status" value="1"/>
</dbReference>
<protein>
    <recommendedName>
        <fullName evidence="1">DUF7721 domain-containing protein</fullName>
    </recommendedName>
</protein>
<evidence type="ECO:0000313" key="3">
    <source>
        <dbReference type="Proteomes" id="UP000310189"/>
    </source>
</evidence>
<dbReference type="PANTHER" id="PTHR39477">
    <property type="entry name" value="CHROMOSOME 8, WHOLE GENOME SHOTGUN SEQUENCE"/>
    <property type="match status" value="1"/>
</dbReference>
<accession>A0A4T0FNL1</accession>
<name>A0A4T0FNL1_9BASI</name>